<feature type="transmembrane region" description="Helical" evidence="11">
    <location>
        <begin position="261"/>
        <end position="282"/>
    </location>
</feature>
<keyword evidence="4 9" id="KW-0863">Zinc-finger</keyword>
<evidence type="ECO:0000256" key="9">
    <source>
        <dbReference type="PROSITE-ProRule" id="PRU00175"/>
    </source>
</evidence>
<evidence type="ECO:0000256" key="11">
    <source>
        <dbReference type="SAM" id="Phobius"/>
    </source>
</evidence>
<keyword evidence="2 11" id="KW-0812">Transmembrane</keyword>
<accession>A0A0K9NPL2</accession>
<gene>
    <name evidence="13" type="ORF">ZOSMA_74G00270</name>
</gene>
<evidence type="ECO:0000256" key="8">
    <source>
        <dbReference type="ARBA" id="ARBA00023136"/>
    </source>
</evidence>
<evidence type="ECO:0000256" key="2">
    <source>
        <dbReference type="ARBA" id="ARBA00022692"/>
    </source>
</evidence>
<feature type="transmembrane region" description="Helical" evidence="11">
    <location>
        <begin position="302"/>
        <end position="327"/>
    </location>
</feature>
<evidence type="ECO:0000259" key="12">
    <source>
        <dbReference type="PROSITE" id="PS50089"/>
    </source>
</evidence>
<feature type="domain" description="RING-type" evidence="12">
    <location>
        <begin position="431"/>
        <end position="469"/>
    </location>
</feature>
<comment type="subcellular location">
    <subcellularLocation>
        <location evidence="1">Membrane</location>
        <topology evidence="1">Multi-pass membrane protein</topology>
    </subcellularLocation>
</comment>
<feature type="transmembrane region" description="Helical" evidence="11">
    <location>
        <begin position="213"/>
        <end position="240"/>
    </location>
</feature>
<evidence type="ECO:0000256" key="3">
    <source>
        <dbReference type="ARBA" id="ARBA00022723"/>
    </source>
</evidence>
<dbReference type="PANTHER" id="PTHR15860:SF0">
    <property type="entry name" value="LP20373P"/>
    <property type="match status" value="1"/>
</dbReference>
<keyword evidence="8 11" id="KW-0472">Membrane</keyword>
<dbReference type="PROSITE" id="PS50089">
    <property type="entry name" value="ZF_RING_2"/>
    <property type="match status" value="1"/>
</dbReference>
<reference evidence="14" key="1">
    <citation type="journal article" date="2016" name="Nature">
        <title>The genome of the seagrass Zostera marina reveals angiosperm adaptation to the sea.</title>
        <authorList>
            <person name="Olsen J.L."/>
            <person name="Rouze P."/>
            <person name="Verhelst B."/>
            <person name="Lin Y.-C."/>
            <person name="Bayer T."/>
            <person name="Collen J."/>
            <person name="Dattolo E."/>
            <person name="De Paoli E."/>
            <person name="Dittami S."/>
            <person name="Maumus F."/>
            <person name="Michel G."/>
            <person name="Kersting A."/>
            <person name="Lauritano C."/>
            <person name="Lohaus R."/>
            <person name="Toepel M."/>
            <person name="Tonon T."/>
            <person name="Vanneste K."/>
            <person name="Amirebrahimi M."/>
            <person name="Brakel J."/>
            <person name="Bostroem C."/>
            <person name="Chovatia M."/>
            <person name="Grimwood J."/>
            <person name="Jenkins J.W."/>
            <person name="Jueterbock A."/>
            <person name="Mraz A."/>
            <person name="Stam W.T."/>
            <person name="Tice H."/>
            <person name="Bornberg-Bauer E."/>
            <person name="Green P.J."/>
            <person name="Pearson G.A."/>
            <person name="Procaccini G."/>
            <person name="Duarte C.M."/>
            <person name="Schmutz J."/>
            <person name="Reusch T.B.H."/>
            <person name="Van de Peer Y."/>
        </authorList>
    </citation>
    <scope>NUCLEOTIDE SEQUENCE [LARGE SCALE GENOMIC DNA]</scope>
    <source>
        <strain evidence="14">cv. Finnish</strain>
    </source>
</reference>
<feature type="compositionally biased region" description="Low complexity" evidence="10">
    <location>
        <begin position="167"/>
        <end position="178"/>
    </location>
</feature>
<keyword evidence="14" id="KW-1185">Reference proteome</keyword>
<dbReference type="GO" id="GO:1904294">
    <property type="term" value="P:positive regulation of ERAD pathway"/>
    <property type="evidence" value="ECO:0007669"/>
    <property type="project" value="InterPro"/>
</dbReference>
<dbReference type="InterPro" id="IPR044235">
    <property type="entry name" value="RNFT1/2"/>
</dbReference>
<dbReference type="OMA" id="VIGFYWW"/>
<feature type="region of interest" description="Disordered" evidence="10">
    <location>
        <begin position="160"/>
        <end position="191"/>
    </location>
</feature>
<dbReference type="Pfam" id="PF13639">
    <property type="entry name" value="zf-RING_2"/>
    <property type="match status" value="1"/>
</dbReference>
<name>A0A0K9NPL2_ZOSMR</name>
<evidence type="ECO:0000256" key="6">
    <source>
        <dbReference type="ARBA" id="ARBA00022833"/>
    </source>
</evidence>
<evidence type="ECO:0000256" key="10">
    <source>
        <dbReference type="SAM" id="MobiDB-lite"/>
    </source>
</evidence>
<evidence type="ECO:0000313" key="14">
    <source>
        <dbReference type="Proteomes" id="UP000036987"/>
    </source>
</evidence>
<sequence>METTSARGSSDLYRTSSGGSGGNRRFGGLQFSPSSFMQAPISALLEYTGVLRPVTSRLNHSESESLISGGDVGSTVLRDHGSVRTDDPGASGSGGGGEVSIRIIGLGDQDNLAEGGGDGATRPLPAVVSGRERSVVGGNSAVITEHNTVIADRADVDGENVAREGISPSSSYTSSDASVGAEGDAGNTTGANSRDGAYQRYDIQQVARWIEQILPFSLLLLVVFIRQHLQGFFVTIWIAAVMFKSNDILRKQTALKGERKICVLVAFAFAFTLHVAGVYWWYRNDDLVYPLFMLPPKVIPPFWHAIFIIMVNDTMVRQAVMILKCMLLMYYKNTRGRNHRRQGQMLTLVEYMLLLYRALLPAPVWYRFFLNKEYGSLFSSLTTGLYLTFKLTSVVEKVQSFITAFRALSRREVQYGSHATSEQVIAAGDLCAICQEKMHTPILLRCKHIFCEDCVSEWFERERTCPLCRALVKPAELRSFGDGSTSLYFQLF</sequence>
<dbReference type="PANTHER" id="PTHR15860">
    <property type="entry name" value="UNCHARACTERIZED RING FINGER-CONTAINING PROTEIN"/>
    <property type="match status" value="1"/>
</dbReference>
<evidence type="ECO:0000256" key="7">
    <source>
        <dbReference type="ARBA" id="ARBA00022989"/>
    </source>
</evidence>
<evidence type="ECO:0000256" key="1">
    <source>
        <dbReference type="ARBA" id="ARBA00004141"/>
    </source>
</evidence>
<dbReference type="InterPro" id="IPR017907">
    <property type="entry name" value="Znf_RING_CS"/>
</dbReference>
<feature type="region of interest" description="Disordered" evidence="10">
    <location>
        <begin position="1"/>
        <end position="26"/>
    </location>
</feature>
<comment type="caution">
    <text evidence="13">The sequence shown here is derived from an EMBL/GenBank/DDBJ whole genome shotgun (WGS) entry which is preliminary data.</text>
</comment>
<protein>
    <submittedName>
        <fullName evidence="13">RING finger protein</fullName>
    </submittedName>
</protein>
<dbReference type="OrthoDB" id="9049620at2759"/>
<feature type="region of interest" description="Disordered" evidence="10">
    <location>
        <begin position="80"/>
        <end position="101"/>
    </location>
</feature>
<evidence type="ECO:0000256" key="5">
    <source>
        <dbReference type="ARBA" id="ARBA00022786"/>
    </source>
</evidence>
<feature type="transmembrane region" description="Helical" evidence="11">
    <location>
        <begin position="348"/>
        <end position="368"/>
    </location>
</feature>
<evidence type="ECO:0000313" key="13">
    <source>
        <dbReference type="EMBL" id="KMZ58686.1"/>
    </source>
</evidence>
<dbReference type="CDD" id="cd16532">
    <property type="entry name" value="RING-HC_RNFT1-like"/>
    <property type="match status" value="1"/>
</dbReference>
<evidence type="ECO:0000256" key="4">
    <source>
        <dbReference type="ARBA" id="ARBA00022771"/>
    </source>
</evidence>
<dbReference type="Gene3D" id="3.30.40.10">
    <property type="entry name" value="Zinc/RING finger domain, C3HC4 (zinc finger)"/>
    <property type="match status" value="1"/>
</dbReference>
<dbReference type="EMBL" id="LFYR01001898">
    <property type="protein sequence ID" value="KMZ58686.1"/>
    <property type="molecule type" value="Genomic_DNA"/>
</dbReference>
<dbReference type="GO" id="GO:0061630">
    <property type="term" value="F:ubiquitin protein ligase activity"/>
    <property type="evidence" value="ECO:0000318"/>
    <property type="project" value="GO_Central"/>
</dbReference>
<dbReference type="Proteomes" id="UP000036987">
    <property type="component" value="Unassembled WGS sequence"/>
</dbReference>
<dbReference type="InterPro" id="IPR013083">
    <property type="entry name" value="Znf_RING/FYVE/PHD"/>
</dbReference>
<dbReference type="SUPFAM" id="SSF57850">
    <property type="entry name" value="RING/U-box"/>
    <property type="match status" value="1"/>
</dbReference>
<dbReference type="GO" id="GO:0016020">
    <property type="term" value="C:membrane"/>
    <property type="evidence" value="ECO:0007669"/>
    <property type="project" value="UniProtKB-SubCell"/>
</dbReference>
<organism evidence="13 14">
    <name type="scientific">Zostera marina</name>
    <name type="common">Eelgrass</name>
    <dbReference type="NCBI Taxonomy" id="29655"/>
    <lineage>
        <taxon>Eukaryota</taxon>
        <taxon>Viridiplantae</taxon>
        <taxon>Streptophyta</taxon>
        <taxon>Embryophyta</taxon>
        <taxon>Tracheophyta</taxon>
        <taxon>Spermatophyta</taxon>
        <taxon>Magnoliopsida</taxon>
        <taxon>Liliopsida</taxon>
        <taxon>Zosteraceae</taxon>
        <taxon>Zostera</taxon>
    </lineage>
</organism>
<dbReference type="SMART" id="SM00184">
    <property type="entry name" value="RING"/>
    <property type="match status" value="1"/>
</dbReference>
<keyword evidence="5" id="KW-0833">Ubl conjugation pathway</keyword>
<keyword evidence="6" id="KW-0862">Zinc</keyword>
<keyword evidence="3" id="KW-0479">Metal-binding</keyword>
<dbReference type="GO" id="GO:0008270">
    <property type="term" value="F:zinc ion binding"/>
    <property type="evidence" value="ECO:0007669"/>
    <property type="project" value="UniProtKB-KW"/>
</dbReference>
<proteinExistence type="predicted"/>
<dbReference type="AlphaFoldDB" id="A0A0K9NPL2"/>
<dbReference type="InterPro" id="IPR001841">
    <property type="entry name" value="Znf_RING"/>
</dbReference>
<dbReference type="PROSITE" id="PS00518">
    <property type="entry name" value="ZF_RING_1"/>
    <property type="match status" value="1"/>
</dbReference>
<keyword evidence="7 11" id="KW-1133">Transmembrane helix</keyword>